<dbReference type="InterPro" id="IPR012337">
    <property type="entry name" value="RNaseH-like_sf"/>
</dbReference>
<evidence type="ECO:0000259" key="1">
    <source>
        <dbReference type="Pfam" id="PF01609"/>
    </source>
</evidence>
<gene>
    <name evidence="2" type="ORF">ACFQ2I_19615</name>
</gene>
<proteinExistence type="predicted"/>
<dbReference type="SUPFAM" id="SSF53098">
    <property type="entry name" value="Ribonuclease H-like"/>
    <property type="match status" value="1"/>
</dbReference>
<keyword evidence="3" id="KW-1185">Reference proteome</keyword>
<comment type="caution">
    <text evidence="2">The sequence shown here is derived from an EMBL/GenBank/DDBJ whole genome shotgun (WGS) entry which is preliminary data.</text>
</comment>
<dbReference type="InterPro" id="IPR002559">
    <property type="entry name" value="Transposase_11"/>
</dbReference>
<dbReference type="InterPro" id="IPR039365">
    <property type="entry name" value="IS701-like"/>
</dbReference>
<sequence>MHGILLCEGRKTITSIRNHTGQYRDLSCITRFLKESTWCKNRVQRRRIQFLMERIRRSRQKKEDSRSLFFFIIDDTSFKKNKSTKRMEGLDFHFAHDDGKSVWSHCIVTSHLVTDGFSLSWDFRPYFRKEYCEKHNLPFKSKNDLAIQMIEDYPASDDELVYVLMDSWYTSEKIVNACNVKGFHIIAALKSNRLIAPAGIRISLADFTSQYIQKSDLRPVTTENRETYWIYQYEGPLADIENVNVLMSWENAYESGKKPFFILCTDKSMDVVTILRYYDVRWHIETGYRYFKDLMGFDHYQLWSFQAIERFWVIQFLTQNFVELQRQEWSKPNAPLTFGDVVRRIRHDYFGELVVYVYEQALAKTPLFDILKRLKLNA</sequence>
<feature type="domain" description="Transposase IS4-like" evidence="1">
    <location>
        <begin position="141"/>
        <end position="320"/>
    </location>
</feature>
<dbReference type="PANTHER" id="PTHR33627">
    <property type="entry name" value="TRANSPOSASE"/>
    <property type="match status" value="1"/>
</dbReference>
<evidence type="ECO:0000313" key="3">
    <source>
        <dbReference type="Proteomes" id="UP001596989"/>
    </source>
</evidence>
<dbReference type="NCBIfam" id="NF033540">
    <property type="entry name" value="transpos_IS701"/>
    <property type="match status" value="1"/>
</dbReference>
<organism evidence="2 3">
    <name type="scientific">Paenibacillus chungangensis</name>
    <dbReference type="NCBI Taxonomy" id="696535"/>
    <lineage>
        <taxon>Bacteria</taxon>
        <taxon>Bacillati</taxon>
        <taxon>Bacillota</taxon>
        <taxon>Bacilli</taxon>
        <taxon>Bacillales</taxon>
        <taxon>Paenibacillaceae</taxon>
        <taxon>Paenibacillus</taxon>
    </lineage>
</organism>
<dbReference type="RefSeq" id="WP_377567255.1">
    <property type="nucleotide sequence ID" value="NZ_JBHTJZ010000055.1"/>
</dbReference>
<accession>A0ABW3HVL8</accession>
<name>A0ABW3HVL8_9BACL</name>
<dbReference type="Pfam" id="PF01609">
    <property type="entry name" value="DDE_Tnp_1"/>
    <property type="match status" value="1"/>
</dbReference>
<evidence type="ECO:0000313" key="2">
    <source>
        <dbReference type="EMBL" id="MFD0961561.1"/>
    </source>
</evidence>
<reference evidence="3" key="1">
    <citation type="journal article" date="2019" name="Int. J. Syst. Evol. Microbiol.">
        <title>The Global Catalogue of Microorganisms (GCM) 10K type strain sequencing project: providing services to taxonomists for standard genome sequencing and annotation.</title>
        <authorList>
            <consortium name="The Broad Institute Genomics Platform"/>
            <consortium name="The Broad Institute Genome Sequencing Center for Infectious Disease"/>
            <person name="Wu L."/>
            <person name="Ma J."/>
        </authorList>
    </citation>
    <scope>NUCLEOTIDE SEQUENCE [LARGE SCALE GENOMIC DNA]</scope>
    <source>
        <strain evidence="3">CCUG 59129</strain>
    </source>
</reference>
<dbReference type="EMBL" id="JBHTJZ010000055">
    <property type="protein sequence ID" value="MFD0961561.1"/>
    <property type="molecule type" value="Genomic_DNA"/>
</dbReference>
<dbReference type="PANTHER" id="PTHR33627:SF1">
    <property type="entry name" value="TRANSPOSASE"/>
    <property type="match status" value="1"/>
</dbReference>
<protein>
    <submittedName>
        <fullName evidence="2">IS701 family transposase</fullName>
    </submittedName>
</protein>
<dbReference type="Proteomes" id="UP001596989">
    <property type="component" value="Unassembled WGS sequence"/>
</dbReference>